<proteinExistence type="predicted"/>
<comment type="caution">
    <text evidence="1">The sequence shown here is derived from an EMBL/GenBank/DDBJ whole genome shotgun (WGS) entry which is preliminary data.</text>
</comment>
<dbReference type="EMBL" id="JBDJNQ010000006">
    <property type="protein sequence ID" value="MEN5378386.1"/>
    <property type="molecule type" value="Genomic_DNA"/>
</dbReference>
<evidence type="ECO:0000313" key="2">
    <source>
        <dbReference type="Proteomes" id="UP001409291"/>
    </source>
</evidence>
<evidence type="ECO:0000313" key="1">
    <source>
        <dbReference type="EMBL" id="MEN5378386.1"/>
    </source>
</evidence>
<dbReference type="SUPFAM" id="SSF69737">
    <property type="entry name" value="Urease metallochaperone UreE, C-terminal domain"/>
    <property type="match status" value="1"/>
</dbReference>
<evidence type="ECO:0008006" key="3">
    <source>
        <dbReference type="Google" id="ProtNLM"/>
    </source>
</evidence>
<dbReference type="InterPro" id="IPR036118">
    <property type="entry name" value="UreE_N_sf"/>
</dbReference>
<accession>A0ABV0BUJ4</accession>
<dbReference type="SUPFAM" id="SSF69287">
    <property type="entry name" value="Urease metallochaperone UreE, N-terminal domain"/>
    <property type="match status" value="1"/>
</dbReference>
<name>A0ABV0BUJ4_9SPHI</name>
<organism evidence="1 2">
    <name type="scientific">Sphingobacterium kitahiroshimense</name>
    <dbReference type="NCBI Taxonomy" id="470446"/>
    <lineage>
        <taxon>Bacteria</taxon>
        <taxon>Pseudomonadati</taxon>
        <taxon>Bacteroidota</taxon>
        <taxon>Sphingobacteriia</taxon>
        <taxon>Sphingobacteriales</taxon>
        <taxon>Sphingobacteriaceae</taxon>
        <taxon>Sphingobacterium</taxon>
    </lineage>
</organism>
<dbReference type="Gene3D" id="3.30.70.790">
    <property type="entry name" value="UreE, C-terminal domain"/>
    <property type="match status" value="1"/>
</dbReference>
<reference evidence="1 2" key="1">
    <citation type="submission" date="2024-04" db="EMBL/GenBank/DDBJ databases">
        <title>WGS of bacteria from Torrens River.</title>
        <authorList>
            <person name="Wyrsch E.R."/>
            <person name="Drigo B."/>
        </authorList>
    </citation>
    <scope>NUCLEOTIDE SEQUENCE [LARGE SCALE GENOMIC DNA]</scope>
    <source>
        <strain evidence="1 2">TWI391</strain>
    </source>
</reference>
<dbReference type="RefSeq" id="WP_132770931.1">
    <property type="nucleotide sequence ID" value="NZ_JAOQNK010000001.1"/>
</dbReference>
<dbReference type="Proteomes" id="UP001409291">
    <property type="component" value="Unassembled WGS sequence"/>
</dbReference>
<dbReference type="Gene3D" id="2.60.260.20">
    <property type="entry name" value="Urease metallochaperone UreE, N-terminal domain"/>
    <property type="match status" value="1"/>
</dbReference>
<protein>
    <recommendedName>
        <fullName evidence="3">Urease accessory protein</fullName>
    </recommendedName>
</protein>
<gene>
    <name evidence="1" type="ORF">ABE541_14070</name>
</gene>
<keyword evidence="2" id="KW-1185">Reference proteome</keyword>
<sequence length="160" mass="18372">MQAELVYIDAVLPQGAFARDTVSLLQLEWFEVNKKRLTRATTTGQTLLMELEKGREWCSGDGLFHEGKLIATIAIKPTLTICFNPVNTVQAADFSYYLGNRHLPLFMETDRAMYRVPYDGRLYEQLLAKFQSQVQLEDGILLSENLVKRLIKKSRNENEL</sequence>